<dbReference type="Proteomes" id="UP000054270">
    <property type="component" value="Unassembled WGS sequence"/>
</dbReference>
<gene>
    <name evidence="1" type="ORF">HYPSUDRAFT_293799</name>
</gene>
<keyword evidence="2" id="KW-1185">Reference proteome</keyword>
<dbReference type="AlphaFoldDB" id="A0A0D2NID1"/>
<dbReference type="EMBL" id="KN817622">
    <property type="protein sequence ID" value="KJA16381.1"/>
    <property type="molecule type" value="Genomic_DNA"/>
</dbReference>
<evidence type="ECO:0000313" key="1">
    <source>
        <dbReference type="EMBL" id="KJA16381.1"/>
    </source>
</evidence>
<protein>
    <submittedName>
        <fullName evidence="1">Uncharacterized protein</fullName>
    </submittedName>
</protein>
<sequence>MRSTQNRQNGPASAVYFVLLTQSHIRYVNPSFDSIIPVDTRKKKPVWAHRKVSAPAYARMLRYKGNSEELSLVGPQSLFIYRRAHAFRNSPYLRGEERTMIWHIIVQVSRKRVAQTRSDKTICVFLGSCRAHKVPTACSAVPRRTRTAYLGLPRFLGA</sequence>
<accession>A0A0D2NID1</accession>
<name>A0A0D2NID1_HYPSF</name>
<proteinExistence type="predicted"/>
<reference evidence="2" key="1">
    <citation type="submission" date="2014-04" db="EMBL/GenBank/DDBJ databases">
        <title>Evolutionary Origins and Diversification of the Mycorrhizal Mutualists.</title>
        <authorList>
            <consortium name="DOE Joint Genome Institute"/>
            <consortium name="Mycorrhizal Genomics Consortium"/>
            <person name="Kohler A."/>
            <person name="Kuo A."/>
            <person name="Nagy L.G."/>
            <person name="Floudas D."/>
            <person name="Copeland A."/>
            <person name="Barry K.W."/>
            <person name="Cichocki N."/>
            <person name="Veneault-Fourrey C."/>
            <person name="LaButti K."/>
            <person name="Lindquist E.A."/>
            <person name="Lipzen A."/>
            <person name="Lundell T."/>
            <person name="Morin E."/>
            <person name="Murat C."/>
            <person name="Riley R."/>
            <person name="Ohm R."/>
            <person name="Sun H."/>
            <person name="Tunlid A."/>
            <person name="Henrissat B."/>
            <person name="Grigoriev I.V."/>
            <person name="Hibbett D.S."/>
            <person name="Martin F."/>
        </authorList>
    </citation>
    <scope>NUCLEOTIDE SEQUENCE [LARGE SCALE GENOMIC DNA]</scope>
    <source>
        <strain evidence="2">FD-334 SS-4</strain>
    </source>
</reference>
<evidence type="ECO:0000313" key="2">
    <source>
        <dbReference type="Proteomes" id="UP000054270"/>
    </source>
</evidence>
<organism evidence="1 2">
    <name type="scientific">Hypholoma sublateritium (strain FD-334 SS-4)</name>
    <dbReference type="NCBI Taxonomy" id="945553"/>
    <lineage>
        <taxon>Eukaryota</taxon>
        <taxon>Fungi</taxon>
        <taxon>Dikarya</taxon>
        <taxon>Basidiomycota</taxon>
        <taxon>Agaricomycotina</taxon>
        <taxon>Agaricomycetes</taxon>
        <taxon>Agaricomycetidae</taxon>
        <taxon>Agaricales</taxon>
        <taxon>Agaricineae</taxon>
        <taxon>Strophariaceae</taxon>
        <taxon>Hypholoma</taxon>
    </lineage>
</organism>